<accession>A0ABV0RZJ3</accession>
<comment type="caution">
    <text evidence="1">The sequence shown here is derived from an EMBL/GenBank/DDBJ whole genome shotgun (WGS) entry which is preliminary data.</text>
</comment>
<keyword evidence="2" id="KW-1185">Reference proteome</keyword>
<name>A0ABV0RZJ3_9TELE</name>
<dbReference type="Proteomes" id="UP001434883">
    <property type="component" value="Unassembled WGS sequence"/>
</dbReference>
<proteinExistence type="predicted"/>
<sequence length="105" mass="11731">MGPKAENIFKAFVFVDEADQENFSVLLRKYDDASFPKGTSSTSVPASIGDYSDLMRKLKCLSELFMTYNGLTMEITAKLFRATMFTSLGTASGFWQIPLHPESSR</sequence>
<evidence type="ECO:0000313" key="1">
    <source>
        <dbReference type="EMBL" id="MEQ2213700.1"/>
    </source>
</evidence>
<dbReference type="EMBL" id="JAHRIN010062961">
    <property type="protein sequence ID" value="MEQ2213700.1"/>
    <property type="molecule type" value="Genomic_DNA"/>
</dbReference>
<reference evidence="1 2" key="1">
    <citation type="submission" date="2021-06" db="EMBL/GenBank/DDBJ databases">
        <authorList>
            <person name="Palmer J.M."/>
        </authorList>
    </citation>
    <scope>NUCLEOTIDE SEQUENCE [LARGE SCALE GENOMIC DNA]</scope>
    <source>
        <strain evidence="1 2">XC_2019</strain>
        <tissue evidence="1">Muscle</tissue>
    </source>
</reference>
<organism evidence="1 2">
    <name type="scientific">Xenoophorus captivus</name>
    <dbReference type="NCBI Taxonomy" id="1517983"/>
    <lineage>
        <taxon>Eukaryota</taxon>
        <taxon>Metazoa</taxon>
        <taxon>Chordata</taxon>
        <taxon>Craniata</taxon>
        <taxon>Vertebrata</taxon>
        <taxon>Euteleostomi</taxon>
        <taxon>Actinopterygii</taxon>
        <taxon>Neopterygii</taxon>
        <taxon>Teleostei</taxon>
        <taxon>Neoteleostei</taxon>
        <taxon>Acanthomorphata</taxon>
        <taxon>Ovalentaria</taxon>
        <taxon>Atherinomorphae</taxon>
        <taxon>Cyprinodontiformes</taxon>
        <taxon>Goodeidae</taxon>
        <taxon>Xenoophorus</taxon>
    </lineage>
</organism>
<protein>
    <submittedName>
        <fullName evidence="1">Uncharacterized protein</fullName>
    </submittedName>
</protein>
<evidence type="ECO:0000313" key="2">
    <source>
        <dbReference type="Proteomes" id="UP001434883"/>
    </source>
</evidence>
<gene>
    <name evidence="1" type="ORF">XENOCAPTIV_019531</name>
</gene>